<proteinExistence type="predicted"/>
<name>A0A927WL79_SELRU</name>
<evidence type="ECO:0000313" key="1">
    <source>
        <dbReference type="EMBL" id="MBE6091905.1"/>
    </source>
</evidence>
<dbReference type="EMBL" id="SVBY01000007">
    <property type="protein sequence ID" value="MBE6091905.1"/>
    <property type="molecule type" value="Genomic_DNA"/>
</dbReference>
<accession>A0A927WL79</accession>
<evidence type="ECO:0000313" key="2">
    <source>
        <dbReference type="Proteomes" id="UP000761380"/>
    </source>
</evidence>
<comment type="caution">
    <text evidence="1">The sequence shown here is derived from an EMBL/GenBank/DDBJ whole genome shotgun (WGS) entry which is preliminary data.</text>
</comment>
<sequence length="118" mass="12293">MSINTIAAASSLNYWQQQEHARTDYNLHSAAGTFGQILAKLTAAQTETSAEVESGVAPVTLTKLLSDGSLVILKVEGNQVISEAKLDGTSVLEQQLLRGYGTPLADGTTADAGISTTV</sequence>
<organism evidence="1 2">
    <name type="scientific">Selenomonas ruminantium</name>
    <dbReference type="NCBI Taxonomy" id="971"/>
    <lineage>
        <taxon>Bacteria</taxon>
        <taxon>Bacillati</taxon>
        <taxon>Bacillota</taxon>
        <taxon>Negativicutes</taxon>
        <taxon>Selenomonadales</taxon>
        <taxon>Selenomonadaceae</taxon>
        <taxon>Selenomonas</taxon>
    </lineage>
</organism>
<dbReference type="Proteomes" id="UP000761380">
    <property type="component" value="Unassembled WGS sequence"/>
</dbReference>
<dbReference type="AlphaFoldDB" id="A0A927WL79"/>
<reference evidence="1" key="1">
    <citation type="submission" date="2019-04" db="EMBL/GenBank/DDBJ databases">
        <title>Evolution of Biomass-Degrading Anaerobic Consortia Revealed by Metagenomics.</title>
        <authorList>
            <person name="Peng X."/>
        </authorList>
    </citation>
    <scope>NUCLEOTIDE SEQUENCE</scope>
    <source>
        <strain evidence="1">SIG240</strain>
    </source>
</reference>
<protein>
    <submittedName>
        <fullName evidence="1">Uncharacterized protein</fullName>
    </submittedName>
</protein>
<gene>
    <name evidence="1" type="ORF">E7201_01805</name>
</gene>